<keyword evidence="2" id="KW-0472">Membrane</keyword>
<reference evidence="4" key="1">
    <citation type="journal article" date="2023" name="Commun. Biol.">
        <title>Genome analysis of Parmales, the sister group of diatoms, reveals the evolutionary specialization of diatoms from phago-mixotrophs to photoautotrophs.</title>
        <authorList>
            <person name="Ban H."/>
            <person name="Sato S."/>
            <person name="Yoshikawa S."/>
            <person name="Yamada K."/>
            <person name="Nakamura Y."/>
            <person name="Ichinomiya M."/>
            <person name="Sato N."/>
            <person name="Blanc-Mathieu R."/>
            <person name="Endo H."/>
            <person name="Kuwata A."/>
            <person name="Ogata H."/>
        </authorList>
    </citation>
    <scope>NUCLEOTIDE SEQUENCE [LARGE SCALE GENOMIC DNA]</scope>
    <source>
        <strain evidence="4">NIES 3700</strain>
    </source>
</reference>
<feature type="transmembrane region" description="Helical" evidence="2">
    <location>
        <begin position="327"/>
        <end position="348"/>
    </location>
</feature>
<evidence type="ECO:0000313" key="4">
    <source>
        <dbReference type="Proteomes" id="UP001165122"/>
    </source>
</evidence>
<feature type="transmembrane region" description="Helical" evidence="2">
    <location>
        <begin position="296"/>
        <end position="315"/>
    </location>
</feature>
<feature type="compositionally biased region" description="Basic and acidic residues" evidence="1">
    <location>
        <begin position="57"/>
        <end position="74"/>
    </location>
</feature>
<feature type="region of interest" description="Disordered" evidence="1">
    <location>
        <begin position="55"/>
        <end position="74"/>
    </location>
</feature>
<dbReference type="Proteomes" id="UP001165122">
    <property type="component" value="Unassembled WGS sequence"/>
</dbReference>
<dbReference type="EMBL" id="BRXW01000031">
    <property type="protein sequence ID" value="GMI01129.1"/>
    <property type="molecule type" value="Genomic_DNA"/>
</dbReference>
<protein>
    <submittedName>
        <fullName evidence="3">Uncharacterized protein</fullName>
    </submittedName>
</protein>
<feature type="transmembrane region" description="Helical" evidence="2">
    <location>
        <begin position="210"/>
        <end position="235"/>
    </location>
</feature>
<evidence type="ECO:0000256" key="1">
    <source>
        <dbReference type="SAM" id="MobiDB-lite"/>
    </source>
</evidence>
<keyword evidence="2" id="KW-0812">Transmembrane</keyword>
<feature type="transmembrane region" description="Helical" evidence="2">
    <location>
        <begin position="256"/>
        <end position="276"/>
    </location>
</feature>
<keyword evidence="4" id="KW-1185">Reference proteome</keyword>
<organism evidence="3 4">
    <name type="scientific">Triparma laevis f. longispina</name>
    <dbReference type="NCBI Taxonomy" id="1714387"/>
    <lineage>
        <taxon>Eukaryota</taxon>
        <taxon>Sar</taxon>
        <taxon>Stramenopiles</taxon>
        <taxon>Ochrophyta</taxon>
        <taxon>Bolidophyceae</taxon>
        <taxon>Parmales</taxon>
        <taxon>Triparmaceae</taxon>
        <taxon>Triparma</taxon>
    </lineage>
</organism>
<name>A0A9W7F511_9STRA</name>
<keyword evidence="2" id="KW-1133">Transmembrane helix</keyword>
<comment type="caution">
    <text evidence="3">The sequence shown here is derived from an EMBL/GenBank/DDBJ whole genome shotgun (WGS) entry which is preliminary data.</text>
</comment>
<gene>
    <name evidence="3" type="ORF">TrLO_g3834</name>
</gene>
<dbReference type="AlphaFoldDB" id="A0A9W7F511"/>
<proteinExistence type="predicted"/>
<evidence type="ECO:0000256" key="2">
    <source>
        <dbReference type="SAM" id="Phobius"/>
    </source>
</evidence>
<accession>A0A9W7F511</accession>
<evidence type="ECO:0000313" key="3">
    <source>
        <dbReference type="EMBL" id="GMI01129.1"/>
    </source>
</evidence>
<sequence length="400" mass="45576">MSAPQPVMYARFPKPGPKKIREAEDDEVRASEELYRRATWRMYHRITSARSWSLGGEGEKEKKGQMNSESEREFHEKVRMANGGEVIKKGGRSELPQASYTPPPLHSFVYSSVKRQSLRGRPHRPNLLSVRFSEFLFSDLIDEDKNWVNKLKTKAKILTSFYQIVSKLPSTLAVEYPAVYRGFTTAVNSLFNFNTIGLLSVGCFLPRSFYSFYGSFLVMTLTPIGLSLLLLSITLRQKRNLDPYAANNLIASRFSLFYGFTYLIFASTLTMVFTTFLCKRYGDDETWYLPFENHLAKISSVSIFLTLLAAILIQLKENPSSEFSAQLGALLVFVNKLVFAMVGAGILFKPVFKFIKKFNEKHVHDAELKGMGPEIEYPVDLFLDYLKVLADSSEKELGMR</sequence>
<feature type="region of interest" description="Disordered" evidence="1">
    <location>
        <begin position="1"/>
        <end position="25"/>
    </location>
</feature>